<evidence type="ECO:0000313" key="7">
    <source>
        <dbReference type="Proteomes" id="UP000051260"/>
    </source>
</evidence>
<evidence type="ECO:0000259" key="5">
    <source>
        <dbReference type="Pfam" id="PF25967"/>
    </source>
</evidence>
<dbReference type="PANTHER" id="PTHR30469">
    <property type="entry name" value="MULTIDRUG RESISTANCE PROTEIN MDTA"/>
    <property type="match status" value="1"/>
</dbReference>
<organism evidence="6 7">
    <name type="scientific">Ruegeria denitrificans</name>
    <dbReference type="NCBI Taxonomy" id="1715692"/>
    <lineage>
        <taxon>Bacteria</taxon>
        <taxon>Pseudomonadati</taxon>
        <taxon>Pseudomonadota</taxon>
        <taxon>Alphaproteobacteria</taxon>
        <taxon>Rhodobacterales</taxon>
        <taxon>Roseobacteraceae</taxon>
        <taxon>Ruegeria</taxon>
    </lineage>
</organism>
<dbReference type="Proteomes" id="UP000051260">
    <property type="component" value="Unassembled WGS sequence"/>
</dbReference>
<dbReference type="InterPro" id="IPR006143">
    <property type="entry name" value="RND_pump_MFP"/>
</dbReference>
<dbReference type="SUPFAM" id="SSF111369">
    <property type="entry name" value="HlyD-like secretion proteins"/>
    <property type="match status" value="2"/>
</dbReference>
<feature type="domain" description="YbhG-like alpha-helical hairpin" evidence="4">
    <location>
        <begin position="89"/>
        <end position="217"/>
    </location>
</feature>
<evidence type="ECO:0000313" key="6">
    <source>
        <dbReference type="EMBL" id="CUJ83296.1"/>
    </source>
</evidence>
<proteinExistence type="inferred from homology"/>
<feature type="coiled-coil region" evidence="2">
    <location>
        <begin position="195"/>
        <end position="222"/>
    </location>
</feature>
<feature type="coiled-coil region" evidence="2">
    <location>
        <begin position="91"/>
        <end position="144"/>
    </location>
</feature>
<dbReference type="Gene3D" id="2.40.420.20">
    <property type="match status" value="1"/>
</dbReference>
<comment type="similarity">
    <text evidence="1">Belongs to the membrane fusion protein (MFP) (TC 8.A.1) family.</text>
</comment>
<dbReference type="Pfam" id="PF25967">
    <property type="entry name" value="RND-MFP_C"/>
    <property type="match status" value="1"/>
</dbReference>
<feature type="chain" id="PRO_5006065372" evidence="3">
    <location>
        <begin position="24"/>
        <end position="419"/>
    </location>
</feature>
<accession>A0A0P1IL30</accession>
<dbReference type="NCBIfam" id="TIGR01730">
    <property type="entry name" value="RND_mfp"/>
    <property type="match status" value="1"/>
</dbReference>
<dbReference type="GO" id="GO:1990281">
    <property type="term" value="C:efflux pump complex"/>
    <property type="evidence" value="ECO:0007669"/>
    <property type="project" value="TreeGrafter"/>
</dbReference>
<dbReference type="OrthoDB" id="9813967at2"/>
<dbReference type="AlphaFoldDB" id="A0A0P1IL30"/>
<gene>
    <name evidence="6" type="primary">mdtA_1</name>
    <name evidence="6" type="ORF">RUE5091_00091</name>
</gene>
<sequence>MHLNFLGTLAAILLSAFPSVAAAQDTTAMARPAKVFTVVKASSDFERIYPAIVYPSREVELSFRVSGRIIELPIRASSNVVQEGIVAQLDTRDFEVEVARLNSQLEEAEANLVVLRSGARPEEITALEASVQAAQAQRDQAREEYIRSAQLLERGVIPTAQYQQREAAFRLAEAELVSREEQLTIGRVGGRPEEIIAAEASIRGLKTQIQSAKNNLSDATLRAPFDGTIAKRNVDNFRNVQAGETIALIQDLSTVDVSYDLPGADIIAMSSIGFDNVVSMVTFDSLPDVEMKADLVEFTTQADAATQTYRGRLSVTPPEDLVVLPGMVARVIIRADGQSGTQVVVPFSALAASPDGSPYVWLLDGSSNTVMRRPVELGEISNEFVFVKTGLEEGNMVVTAGLSELQDDMVVRPISKVGE</sequence>
<dbReference type="RefSeq" id="WP_082643504.1">
    <property type="nucleotide sequence ID" value="NZ_CYUD01000001.1"/>
</dbReference>
<evidence type="ECO:0000259" key="4">
    <source>
        <dbReference type="Pfam" id="PF25881"/>
    </source>
</evidence>
<dbReference type="InterPro" id="IPR058627">
    <property type="entry name" value="MdtA-like_C"/>
</dbReference>
<dbReference type="Gene3D" id="1.10.287.470">
    <property type="entry name" value="Helix hairpin bin"/>
    <property type="match status" value="2"/>
</dbReference>
<keyword evidence="3" id="KW-0732">Signal</keyword>
<dbReference type="PANTHER" id="PTHR30469:SF20">
    <property type="entry name" value="EFFLUX RND TRANSPORTER PERIPLASMIC ADAPTOR SUBUNIT"/>
    <property type="match status" value="1"/>
</dbReference>
<dbReference type="InterPro" id="IPR059052">
    <property type="entry name" value="HH_YbhG-like"/>
</dbReference>
<dbReference type="Gene3D" id="2.40.50.100">
    <property type="match status" value="2"/>
</dbReference>
<keyword evidence="2" id="KW-0175">Coiled coil</keyword>
<evidence type="ECO:0000256" key="3">
    <source>
        <dbReference type="SAM" id="SignalP"/>
    </source>
</evidence>
<feature type="domain" description="Multidrug resistance protein MdtA-like C-terminal permuted SH3" evidence="5">
    <location>
        <begin position="343"/>
        <end position="402"/>
    </location>
</feature>
<evidence type="ECO:0000256" key="1">
    <source>
        <dbReference type="ARBA" id="ARBA00009477"/>
    </source>
</evidence>
<dbReference type="GO" id="GO:0015562">
    <property type="term" value="F:efflux transmembrane transporter activity"/>
    <property type="evidence" value="ECO:0007669"/>
    <property type="project" value="TreeGrafter"/>
</dbReference>
<protein>
    <submittedName>
        <fullName evidence="6">Multidrug transporter MdtA</fullName>
    </submittedName>
</protein>
<dbReference type="STRING" id="1715692.RUE5091_00091"/>
<name>A0A0P1IL30_9RHOB</name>
<evidence type="ECO:0000256" key="2">
    <source>
        <dbReference type="SAM" id="Coils"/>
    </source>
</evidence>
<reference evidence="7" key="1">
    <citation type="submission" date="2015-09" db="EMBL/GenBank/DDBJ databases">
        <authorList>
            <person name="Rodrigo-Torres L."/>
            <person name="Arahal D.R."/>
        </authorList>
    </citation>
    <scope>NUCLEOTIDE SEQUENCE [LARGE SCALE GENOMIC DNA]</scope>
    <source>
        <strain evidence="7">CECT 5091</strain>
    </source>
</reference>
<dbReference type="Pfam" id="PF25881">
    <property type="entry name" value="HH_YBHG"/>
    <property type="match status" value="1"/>
</dbReference>
<feature type="signal peptide" evidence="3">
    <location>
        <begin position="1"/>
        <end position="23"/>
    </location>
</feature>
<dbReference type="EMBL" id="CYUD01000001">
    <property type="protein sequence ID" value="CUJ83296.1"/>
    <property type="molecule type" value="Genomic_DNA"/>
</dbReference>
<keyword evidence="7" id="KW-1185">Reference proteome</keyword>